<evidence type="ECO:0000313" key="2">
    <source>
        <dbReference type="EMBL" id="PYI67922.1"/>
    </source>
</evidence>
<dbReference type="Pfam" id="PF01370">
    <property type="entry name" value="Epimerase"/>
    <property type="match status" value="1"/>
</dbReference>
<comment type="caution">
    <text evidence="2">The sequence shown here is derived from an EMBL/GenBank/DDBJ whole genome shotgun (WGS) entry which is preliminary data.</text>
</comment>
<accession>A0A2V5LAV7</accession>
<gene>
    <name evidence="2" type="ORF">CVV68_08665</name>
</gene>
<name>A0A2V5LAV7_9MICC</name>
<keyword evidence="3" id="KW-1185">Reference proteome</keyword>
<dbReference type="OrthoDB" id="7941246at2"/>
<evidence type="ECO:0000259" key="1">
    <source>
        <dbReference type="Pfam" id="PF01370"/>
    </source>
</evidence>
<dbReference type="Gene3D" id="3.40.50.720">
    <property type="entry name" value="NAD(P)-binding Rossmann-like Domain"/>
    <property type="match status" value="1"/>
</dbReference>
<dbReference type="InterPro" id="IPR001509">
    <property type="entry name" value="Epimerase_deHydtase"/>
</dbReference>
<dbReference type="EMBL" id="QJVD01000007">
    <property type="protein sequence ID" value="PYI67922.1"/>
    <property type="molecule type" value="Genomic_DNA"/>
</dbReference>
<sequence length="337" mass="35859">MANILILGGTAWLGRTLAAQAMEAGHAVTCLARGKSGDFPKGMAAIEVDRDGDGAYAGAVSQQWDLVVELTRMPAHARAAVEALSPRARHWIFVSSCSVYADHSTPEVPEEAELLEPLESTETYTPELYGQAKSGCEWLAMATRGNAALVVRPGLIGGPGDPSGRTTYWPLRLADPRGPVLVPLDDGSAYRQHVQLIDVRDLAAFILDAGLAGRTGAVNAVGQAVPLQDALLAAREAAHANPQIVPYRLSTMVADGVSPWSGPRSLPLVLPLEADYAGFARRSDARALEWGLERRPLEETFRDIIACEEPWAGRQLGAGLSAADEGQLIDIARSKAV</sequence>
<protein>
    <submittedName>
        <fullName evidence="2">Oxidoreductase</fullName>
    </submittedName>
</protein>
<dbReference type="RefSeq" id="WP_110500598.1">
    <property type="nucleotide sequence ID" value="NZ_QJVD01000007.1"/>
</dbReference>
<organism evidence="2 3">
    <name type="scientific">Arthrobacter livingstonensis</name>
    <dbReference type="NCBI Taxonomy" id="670078"/>
    <lineage>
        <taxon>Bacteria</taxon>
        <taxon>Bacillati</taxon>
        <taxon>Actinomycetota</taxon>
        <taxon>Actinomycetes</taxon>
        <taxon>Micrococcales</taxon>
        <taxon>Micrococcaceae</taxon>
        <taxon>Arthrobacter</taxon>
    </lineage>
</organism>
<reference evidence="2 3" key="1">
    <citation type="submission" date="2018-05" db="EMBL/GenBank/DDBJ databases">
        <title>Genetic diversity of glacier-inhabiting Cryobacterium bacteria in China and description of Cryobacterium mengkeensis sp. nov. and Arthrobacter glacialis sp. nov.</title>
        <authorList>
            <person name="Liu Q."/>
            <person name="Xin Y.-H."/>
        </authorList>
    </citation>
    <scope>NUCLEOTIDE SEQUENCE [LARGE SCALE GENOMIC DNA]</scope>
    <source>
        <strain evidence="2 3">LI2</strain>
    </source>
</reference>
<feature type="domain" description="NAD-dependent epimerase/dehydratase" evidence="1">
    <location>
        <begin position="87"/>
        <end position="215"/>
    </location>
</feature>
<dbReference type="InterPro" id="IPR036291">
    <property type="entry name" value="NAD(P)-bd_dom_sf"/>
</dbReference>
<dbReference type="SUPFAM" id="SSF51735">
    <property type="entry name" value="NAD(P)-binding Rossmann-fold domains"/>
    <property type="match status" value="1"/>
</dbReference>
<dbReference type="Proteomes" id="UP000247832">
    <property type="component" value="Unassembled WGS sequence"/>
</dbReference>
<proteinExistence type="predicted"/>
<dbReference type="AlphaFoldDB" id="A0A2V5LAV7"/>
<evidence type="ECO:0000313" key="3">
    <source>
        <dbReference type="Proteomes" id="UP000247832"/>
    </source>
</evidence>